<evidence type="ECO:0000313" key="2">
    <source>
        <dbReference type="Proteomes" id="UP000244335"/>
    </source>
</evidence>
<proteinExistence type="predicted"/>
<reference evidence="1 2" key="1">
    <citation type="submission" date="2018-04" db="EMBL/GenBank/DDBJ databases">
        <authorList>
            <person name="Hagen T."/>
        </authorList>
    </citation>
    <scope>NUCLEOTIDE SEQUENCE [LARGE SCALE GENOMIC DNA]</scope>
    <source>
        <strain evidence="1 2">TPD7009</strain>
    </source>
</reference>
<protein>
    <submittedName>
        <fullName evidence="1">DUF3829 domain-containing protein</fullName>
    </submittedName>
</protein>
<dbReference type="Proteomes" id="UP000244335">
    <property type="component" value="Unassembled WGS sequence"/>
</dbReference>
<sequence length="374" mass="40567">MHRTGYAPVTVKVRATRPRWNFTTAAPFLPHPIPHEGLDVLSCSFQVECHSHGGMMFFRKSLFAALAAAFAILLTGCNDKDNENKGVGAPAADQAAVSKYNAYVKAANSLAVSFNQVLQSHAQTYARALAGDKPLQNYSVASPIDVTKVKSALNEAFVKEATFADIDPAAKSYADALAGFEPINTDLANYAQSKGYLADGGKTAREKDPAFVDALKKVAAAEEAFFNSMQKHDYDLARKAYDEAAPDSVERDRAGIILFSKDTVSKLTAMFATPGDANLRDDTKASLNRLSDVSVAWDKKLRSSDAKGCPATMSAINTFIAGARTAVQRAEKGDYSVEIDPRYVNTIQDPVYTDGRQLNMNYSWLISSFNGNRC</sequence>
<comment type="caution">
    <text evidence="1">The sequence shown here is derived from an EMBL/GenBank/DDBJ whole genome shotgun (WGS) entry which is preliminary data.</text>
</comment>
<evidence type="ECO:0000313" key="1">
    <source>
        <dbReference type="EMBL" id="PVE53202.1"/>
    </source>
</evidence>
<dbReference type="Pfam" id="PF12889">
    <property type="entry name" value="DUF3829"/>
    <property type="match status" value="1"/>
</dbReference>
<dbReference type="EMBL" id="QDFR01000004">
    <property type="protein sequence ID" value="PVE53202.1"/>
    <property type="molecule type" value="Genomic_DNA"/>
</dbReference>
<dbReference type="AlphaFoldDB" id="A0AA92C2V6"/>
<name>A0AA92C2V6_RHIRH</name>
<accession>A0AA92C2V6</accession>
<organism evidence="1 2">
    <name type="scientific">Rhizobium rhizogenes</name>
    <name type="common">Agrobacterium rhizogenes</name>
    <dbReference type="NCBI Taxonomy" id="359"/>
    <lineage>
        <taxon>Bacteria</taxon>
        <taxon>Pseudomonadati</taxon>
        <taxon>Pseudomonadota</taxon>
        <taxon>Alphaproteobacteria</taxon>
        <taxon>Hyphomicrobiales</taxon>
        <taxon>Rhizobiaceae</taxon>
        <taxon>Rhizobium/Agrobacterium group</taxon>
        <taxon>Rhizobium</taxon>
    </lineage>
</organism>
<gene>
    <name evidence="1" type="ORF">DC430_14860</name>
</gene>
<dbReference type="InterPro" id="IPR024291">
    <property type="entry name" value="DUF3829"/>
</dbReference>